<gene>
    <name evidence="1" type="ORF">PBI_KRATIO_70</name>
</gene>
<dbReference type="KEGG" id="vg:26639314"/>
<protein>
    <submittedName>
        <fullName evidence="1">Uncharacterized protein</fullName>
    </submittedName>
</protein>
<sequence length="100" mass="10758">MTTIATSALTKLATSLLNAAADLAEAQRPIDRKTSKEFLRGIAQATNAIGYGMTPFEVYAIAPEYVADNPRPAHSAFNDDRKKWQNLGAAHIAVALLKMA</sequence>
<organism evidence="1 2">
    <name type="scientific">Mycobacterium phage Kratio</name>
    <dbReference type="NCBI Taxonomy" id="1606763"/>
    <lineage>
        <taxon>Viruses</taxon>
        <taxon>Duplodnaviria</taxon>
        <taxon>Heunggongvirae</taxon>
        <taxon>Uroviricota</taxon>
        <taxon>Caudoviricetes</taxon>
        <taxon>Weiservirinae</taxon>
        <taxon>Kratiovirus</taxon>
        <taxon>Kratiovirus kratio</taxon>
    </lineage>
</organism>
<name>A0A0C5ADZ3_9CAUD</name>
<dbReference type="GeneID" id="26639314"/>
<accession>A0A0C5ADZ3</accession>
<keyword evidence="2" id="KW-1185">Reference proteome</keyword>
<reference evidence="1 2" key="1">
    <citation type="submission" date="2014-10" db="EMBL/GenBank/DDBJ databases">
        <authorList>
            <person name="Franco-Moreira L.J."/>
            <person name="Acosta-Bonilla D."/>
            <person name="Alvarado-Vega D.L."/>
            <person name="Berrios-Pagan L.R."/>
            <person name="Burgos-Santana G."/>
            <person name="Collazo-Rodriguez B.J."/>
            <person name="Cordero-Bernard G."/>
            <person name="Cotto-Rosario A."/>
            <person name="Dominguez-Rodriguez E."/>
            <person name="Figueroa-Negron P."/>
            <person name="Huertas-de-Jesus N.A."/>
            <person name="Leon-Rivera A."/>
            <person name="Llavona-Cartagena I.G."/>
            <person name="Machin-Rivera R."/>
            <person name="Maldonado-Rodriguez J.M."/>
            <person name="Maldonado-Vazquez N."/>
            <person name="Melendez-Rodriguez N."/>
            <person name="Merced-Carire N.D."/>
            <person name="Mora-Marrero P.M."/>
            <person name="Negron-Cruz N."/>
            <person name="Nieves-Mendez L."/>
            <person name="Pereira-Torres T.N."/>
            <person name="Perez-Otero J."/>
            <person name="Ramos-Gonzalez J."/>
            <person name="Ramos-Rivera M."/>
            <person name="Reyes-Aponte A.J."/>
            <person name="Rivera-Burgos M."/>
            <person name="Rodriguez-Arriaga L."/>
            <person name="Sanchez-Collazo M."/>
            <person name="Soto-Diaz O.R."/>
            <person name="Suarez-Marquez A.M."/>
            <person name="Velazquez-Fernandez A.L."/>
            <person name="Vives-Matos I."/>
            <person name="Rubin M.R."/>
            <person name="Vazquez E."/>
            <person name="Wang X."/>
            <person name="Crowell R."/>
            <person name="Bostrom M.A."/>
            <person name="Burke M."/>
            <person name="Wright G.M."/>
            <person name="Gregory S.G."/>
            <person name="Colman S.D."/>
            <person name="Anders K.R."/>
            <person name="Braun M.A."/>
            <person name="Delesalle V.A."/>
            <person name="Hughes L.E."/>
            <person name="Ware V.C."/>
            <person name="Bradley K.W."/>
            <person name="Barker L.P."/>
            <person name="Asai D.J."/>
            <person name="Bowman C.A."/>
            <person name="Russell D.A."/>
            <person name="Pope W.H."/>
            <person name="Jacobs-Sera D."/>
            <person name="Hendrix R.W."/>
            <person name="Hatfull G.F."/>
        </authorList>
    </citation>
    <scope>NUCLEOTIDE SEQUENCE [LARGE SCALE GENOMIC DNA]</scope>
</reference>
<proteinExistence type="predicted"/>
<dbReference type="EMBL" id="KM923971">
    <property type="protein sequence ID" value="AJK27399.1"/>
    <property type="molecule type" value="Genomic_DNA"/>
</dbReference>
<dbReference type="RefSeq" id="YP_009212816.1">
    <property type="nucleotide sequence ID" value="NC_028947.1"/>
</dbReference>
<dbReference type="Proteomes" id="UP000032126">
    <property type="component" value="Segment"/>
</dbReference>
<evidence type="ECO:0000313" key="2">
    <source>
        <dbReference type="Proteomes" id="UP000032126"/>
    </source>
</evidence>
<evidence type="ECO:0000313" key="1">
    <source>
        <dbReference type="EMBL" id="AJK27399.1"/>
    </source>
</evidence>